<dbReference type="EMBL" id="NBSK02000005">
    <property type="protein sequence ID" value="KAJ0207447.1"/>
    <property type="molecule type" value="Genomic_DNA"/>
</dbReference>
<reference evidence="2 3" key="1">
    <citation type="journal article" date="2017" name="Nat. Commun.">
        <title>Genome assembly with in vitro proximity ligation data and whole-genome triplication in lettuce.</title>
        <authorList>
            <person name="Reyes-Chin-Wo S."/>
            <person name="Wang Z."/>
            <person name="Yang X."/>
            <person name="Kozik A."/>
            <person name="Arikit S."/>
            <person name="Song C."/>
            <person name="Xia L."/>
            <person name="Froenicke L."/>
            <person name="Lavelle D.O."/>
            <person name="Truco M.J."/>
            <person name="Xia R."/>
            <person name="Zhu S."/>
            <person name="Xu C."/>
            <person name="Xu H."/>
            <person name="Xu X."/>
            <person name="Cox K."/>
            <person name="Korf I."/>
            <person name="Meyers B.C."/>
            <person name="Michelmore R.W."/>
        </authorList>
    </citation>
    <scope>NUCLEOTIDE SEQUENCE [LARGE SCALE GENOMIC DNA]</scope>
    <source>
        <strain evidence="3">cv. Salinas</strain>
        <tissue evidence="2">Seedlings</tissue>
    </source>
</reference>
<evidence type="ECO:0000256" key="1">
    <source>
        <dbReference type="SAM" id="Phobius"/>
    </source>
</evidence>
<keyword evidence="1" id="KW-0472">Membrane</keyword>
<organism evidence="2 3">
    <name type="scientific">Lactuca sativa</name>
    <name type="common">Garden lettuce</name>
    <dbReference type="NCBI Taxonomy" id="4236"/>
    <lineage>
        <taxon>Eukaryota</taxon>
        <taxon>Viridiplantae</taxon>
        <taxon>Streptophyta</taxon>
        <taxon>Embryophyta</taxon>
        <taxon>Tracheophyta</taxon>
        <taxon>Spermatophyta</taxon>
        <taxon>Magnoliopsida</taxon>
        <taxon>eudicotyledons</taxon>
        <taxon>Gunneridae</taxon>
        <taxon>Pentapetalae</taxon>
        <taxon>asterids</taxon>
        <taxon>campanulids</taxon>
        <taxon>Asterales</taxon>
        <taxon>Asteraceae</taxon>
        <taxon>Cichorioideae</taxon>
        <taxon>Cichorieae</taxon>
        <taxon>Lactucinae</taxon>
        <taxon>Lactuca</taxon>
    </lineage>
</organism>
<evidence type="ECO:0000313" key="3">
    <source>
        <dbReference type="Proteomes" id="UP000235145"/>
    </source>
</evidence>
<dbReference type="Proteomes" id="UP000235145">
    <property type="component" value="Unassembled WGS sequence"/>
</dbReference>
<protein>
    <submittedName>
        <fullName evidence="2">Uncharacterized protein</fullName>
    </submittedName>
</protein>
<keyword evidence="1" id="KW-0812">Transmembrane</keyword>
<accession>A0A9R1VMH0</accession>
<sequence>MYALNLLRGTPEESFQRLPLYCYNLEKKNIRMVIHIKMSDDRKFEYFFMAIGCAIRFFYIPTSLYLMSIHVRAFQSCLRPIIIIDDTHLKGKYLGTMFLAVVNSSSSGGGGGGWGNSTSRIMLARRDLKTNSTSWIGFGKP</sequence>
<feature type="transmembrane region" description="Helical" evidence="1">
    <location>
        <begin position="46"/>
        <end position="67"/>
    </location>
</feature>
<evidence type="ECO:0000313" key="2">
    <source>
        <dbReference type="EMBL" id="KAJ0207447.1"/>
    </source>
</evidence>
<gene>
    <name evidence="2" type="ORF">LSAT_V11C500295880</name>
</gene>
<name>A0A9R1VMH0_LACSA</name>
<dbReference type="AlphaFoldDB" id="A0A9R1VMH0"/>
<proteinExistence type="predicted"/>
<comment type="caution">
    <text evidence="2">The sequence shown here is derived from an EMBL/GenBank/DDBJ whole genome shotgun (WGS) entry which is preliminary data.</text>
</comment>
<keyword evidence="3" id="KW-1185">Reference proteome</keyword>
<keyword evidence="1" id="KW-1133">Transmembrane helix</keyword>